<evidence type="ECO:0000313" key="1">
    <source>
        <dbReference type="EMBL" id="RRE43874.1"/>
    </source>
</evidence>
<evidence type="ECO:0000313" key="2">
    <source>
        <dbReference type="Proteomes" id="UP000272440"/>
    </source>
</evidence>
<reference evidence="1 2" key="1">
    <citation type="journal article" date="2019" name="Antimicrob. Agents Chemother.">
        <title>Applying Rapid Whole Genome Sequencing to Predict Phenotypic Antimicrobial Susceptibility Testing Results Among Carbapenem-Resistant Klebsiella pneumoniae Clinical Isolates.</title>
        <authorList>
            <person name="Tamma P.D."/>
            <person name="Fan Y."/>
            <person name="Bergman Y."/>
            <person name="Pertea G."/>
            <person name="Kazmi A."/>
            <person name="Lewis S."/>
            <person name="Carroll K.C."/>
            <person name="Schatz M.C."/>
            <person name="Timp W."/>
            <person name="Simner P.J."/>
        </authorList>
    </citation>
    <scope>NUCLEOTIDE SEQUENCE [LARGE SCALE GENOMIC DNA]</scope>
    <source>
        <strain evidence="1 2">KLPN_33</strain>
    </source>
</reference>
<name>A0A3P2EKX9_KLEPN</name>
<sequence length="108" mass="11977">MTWAQAAAWVWGHDGGKELPADINAGQRIEAAAAELGFDVQHEPDEQLLILFRLDEETHSFYGKDYMAGGLRFLRSELAYVAAMHPDTQDDWSDTGLKALCLLAGEKL</sequence>
<proteinExistence type="predicted"/>
<comment type="caution">
    <text evidence="1">The sequence shown here is derived from an EMBL/GenBank/DDBJ whole genome shotgun (WGS) entry which is preliminary data.</text>
</comment>
<dbReference type="EMBL" id="RCZY01000002">
    <property type="protein sequence ID" value="RRE43874.1"/>
    <property type="molecule type" value="Genomic_DNA"/>
</dbReference>
<gene>
    <name evidence="1" type="ORF">EAO28_19860</name>
</gene>
<dbReference type="Proteomes" id="UP000272440">
    <property type="component" value="Unassembled WGS sequence"/>
</dbReference>
<dbReference type="AlphaFoldDB" id="A0A3P2EKX9"/>
<accession>A0A3P2EKX9</accession>
<protein>
    <submittedName>
        <fullName evidence="1">Uncharacterized protein</fullName>
    </submittedName>
</protein>
<organism evidence="1 2">
    <name type="scientific">Klebsiella pneumoniae</name>
    <dbReference type="NCBI Taxonomy" id="573"/>
    <lineage>
        <taxon>Bacteria</taxon>
        <taxon>Pseudomonadati</taxon>
        <taxon>Pseudomonadota</taxon>
        <taxon>Gammaproteobacteria</taxon>
        <taxon>Enterobacterales</taxon>
        <taxon>Enterobacteriaceae</taxon>
        <taxon>Klebsiella/Raoultella group</taxon>
        <taxon>Klebsiella</taxon>
        <taxon>Klebsiella pneumoniae complex</taxon>
    </lineage>
</organism>
<dbReference type="RefSeq" id="WP_148720597.1">
    <property type="nucleotide sequence ID" value="NZ_FLGT01000028.1"/>
</dbReference>